<feature type="region of interest" description="Disordered" evidence="5">
    <location>
        <begin position="119"/>
        <end position="169"/>
    </location>
</feature>
<dbReference type="EMBL" id="JAGSXJ010000018">
    <property type="protein sequence ID" value="KAH6682164.1"/>
    <property type="molecule type" value="Genomic_DNA"/>
</dbReference>
<evidence type="ECO:0000256" key="2">
    <source>
        <dbReference type="ARBA" id="ARBA00022692"/>
    </source>
</evidence>
<proteinExistence type="predicted"/>
<dbReference type="InterPro" id="IPR051694">
    <property type="entry name" value="Immunoregulatory_rcpt-like"/>
</dbReference>
<sequence>MTTAPRESDVATTSEDMASATTSSSASSTTSSSTSPTTISSTSSTSPASTTPAENPSPSGLNPAAIGLGVGVGVGGIAIILLALFLLHRHRKRRAAVPPGLSPPDPTAYQGKTELPASHITEIPAEENPTRSRAEAPESEARFEVATDEGIQGRHELGGGIPSWHRGNP</sequence>
<feature type="transmembrane region" description="Helical" evidence="6">
    <location>
        <begin position="64"/>
        <end position="87"/>
    </location>
</feature>
<feature type="compositionally biased region" description="Basic and acidic residues" evidence="5">
    <location>
        <begin position="128"/>
        <end position="157"/>
    </location>
</feature>
<dbReference type="GO" id="GO:0071944">
    <property type="term" value="C:cell periphery"/>
    <property type="evidence" value="ECO:0007669"/>
    <property type="project" value="UniProtKB-ARBA"/>
</dbReference>
<dbReference type="PANTHER" id="PTHR15549">
    <property type="entry name" value="PAIRED IMMUNOGLOBULIN-LIKE TYPE 2 RECEPTOR"/>
    <property type="match status" value="1"/>
</dbReference>
<feature type="region of interest" description="Disordered" evidence="5">
    <location>
        <begin position="1"/>
        <end position="58"/>
    </location>
</feature>
<dbReference type="PANTHER" id="PTHR15549:SF33">
    <property type="entry name" value="MEMBRANE PROTEIN WSC4, PUTATIVE (AFU_ORTHOLOGUE AFUA_5G09020)-RELATED"/>
    <property type="match status" value="1"/>
</dbReference>
<keyword evidence="2 6" id="KW-0812">Transmembrane</keyword>
<organism evidence="7 8">
    <name type="scientific">Plectosphaerella plurivora</name>
    <dbReference type="NCBI Taxonomy" id="936078"/>
    <lineage>
        <taxon>Eukaryota</taxon>
        <taxon>Fungi</taxon>
        <taxon>Dikarya</taxon>
        <taxon>Ascomycota</taxon>
        <taxon>Pezizomycotina</taxon>
        <taxon>Sordariomycetes</taxon>
        <taxon>Hypocreomycetidae</taxon>
        <taxon>Glomerellales</taxon>
        <taxon>Plectosphaerellaceae</taxon>
        <taxon>Plectosphaerella</taxon>
    </lineage>
</organism>
<evidence type="ECO:0000256" key="4">
    <source>
        <dbReference type="ARBA" id="ARBA00023136"/>
    </source>
</evidence>
<protein>
    <submittedName>
        <fullName evidence="7">Uncharacterized protein</fullName>
    </submittedName>
</protein>
<keyword evidence="8" id="KW-1185">Reference proteome</keyword>
<evidence type="ECO:0000256" key="6">
    <source>
        <dbReference type="SAM" id="Phobius"/>
    </source>
</evidence>
<keyword evidence="4 6" id="KW-0472">Membrane</keyword>
<feature type="compositionally biased region" description="Low complexity" evidence="5">
    <location>
        <begin position="11"/>
        <end position="58"/>
    </location>
</feature>
<gene>
    <name evidence="7" type="ORF">F5X68DRAFT_277302</name>
</gene>
<evidence type="ECO:0000256" key="3">
    <source>
        <dbReference type="ARBA" id="ARBA00022989"/>
    </source>
</evidence>
<reference evidence="7" key="1">
    <citation type="journal article" date="2021" name="Nat. Commun.">
        <title>Genetic determinants of endophytism in the Arabidopsis root mycobiome.</title>
        <authorList>
            <person name="Mesny F."/>
            <person name="Miyauchi S."/>
            <person name="Thiergart T."/>
            <person name="Pickel B."/>
            <person name="Atanasova L."/>
            <person name="Karlsson M."/>
            <person name="Huettel B."/>
            <person name="Barry K.W."/>
            <person name="Haridas S."/>
            <person name="Chen C."/>
            <person name="Bauer D."/>
            <person name="Andreopoulos W."/>
            <person name="Pangilinan J."/>
            <person name="LaButti K."/>
            <person name="Riley R."/>
            <person name="Lipzen A."/>
            <person name="Clum A."/>
            <person name="Drula E."/>
            <person name="Henrissat B."/>
            <person name="Kohler A."/>
            <person name="Grigoriev I.V."/>
            <person name="Martin F.M."/>
            <person name="Hacquard S."/>
        </authorList>
    </citation>
    <scope>NUCLEOTIDE SEQUENCE</scope>
    <source>
        <strain evidence="7">MPI-SDFR-AT-0117</strain>
    </source>
</reference>
<evidence type="ECO:0000313" key="8">
    <source>
        <dbReference type="Proteomes" id="UP000770015"/>
    </source>
</evidence>
<dbReference type="Proteomes" id="UP000770015">
    <property type="component" value="Unassembled WGS sequence"/>
</dbReference>
<accession>A0A9P9A6K4</accession>
<evidence type="ECO:0000256" key="5">
    <source>
        <dbReference type="SAM" id="MobiDB-lite"/>
    </source>
</evidence>
<dbReference type="AlphaFoldDB" id="A0A9P9A6K4"/>
<evidence type="ECO:0000313" key="7">
    <source>
        <dbReference type="EMBL" id="KAH6682164.1"/>
    </source>
</evidence>
<dbReference type="GO" id="GO:0016020">
    <property type="term" value="C:membrane"/>
    <property type="evidence" value="ECO:0007669"/>
    <property type="project" value="UniProtKB-SubCell"/>
</dbReference>
<comment type="caution">
    <text evidence="7">The sequence shown here is derived from an EMBL/GenBank/DDBJ whole genome shotgun (WGS) entry which is preliminary data.</text>
</comment>
<evidence type="ECO:0000256" key="1">
    <source>
        <dbReference type="ARBA" id="ARBA00004167"/>
    </source>
</evidence>
<comment type="subcellular location">
    <subcellularLocation>
        <location evidence="1">Membrane</location>
        <topology evidence="1">Single-pass membrane protein</topology>
    </subcellularLocation>
</comment>
<name>A0A9P9A6K4_9PEZI</name>
<keyword evidence="3 6" id="KW-1133">Transmembrane helix</keyword>